<dbReference type="AlphaFoldDB" id="A0A2N3IWM7"/>
<dbReference type="Proteomes" id="UP000233526">
    <property type="component" value="Unassembled WGS sequence"/>
</dbReference>
<organism evidence="2 3">
    <name type="scientific">Aeromonas sobria</name>
    <dbReference type="NCBI Taxonomy" id="646"/>
    <lineage>
        <taxon>Bacteria</taxon>
        <taxon>Pseudomonadati</taxon>
        <taxon>Pseudomonadota</taxon>
        <taxon>Gammaproteobacteria</taxon>
        <taxon>Aeromonadales</taxon>
        <taxon>Aeromonadaceae</taxon>
        <taxon>Aeromonas</taxon>
    </lineage>
</organism>
<gene>
    <name evidence="2" type="ORF">AOX56_18010</name>
</gene>
<comment type="caution">
    <text evidence="2">The sequence shown here is derived from an EMBL/GenBank/DDBJ whole genome shotgun (WGS) entry which is preliminary data.</text>
</comment>
<sequence>MKKIILASLASMLLLNTAQASTMASDMVMKDPANVIVSYNPGALFLNFKDDNFMKGQVIVKNSNGEVISTDMLTMKKSMIQIPRHQSGEINIQFGEHDISYRIPIAIGSGRNG</sequence>
<accession>A0A2N3IWM7</accession>
<feature type="chain" id="PRO_5014949995" description="Copper-binding protein" evidence="1">
    <location>
        <begin position="21"/>
        <end position="113"/>
    </location>
</feature>
<evidence type="ECO:0008006" key="4">
    <source>
        <dbReference type="Google" id="ProtNLM"/>
    </source>
</evidence>
<dbReference type="RefSeq" id="WP_101318715.1">
    <property type="nucleotide sequence ID" value="NZ_CAWNSS010000040.1"/>
</dbReference>
<feature type="signal peptide" evidence="1">
    <location>
        <begin position="1"/>
        <end position="20"/>
    </location>
</feature>
<protein>
    <recommendedName>
        <fullName evidence="4">Copper-binding protein</fullName>
    </recommendedName>
</protein>
<evidence type="ECO:0000256" key="1">
    <source>
        <dbReference type="SAM" id="SignalP"/>
    </source>
</evidence>
<proteinExistence type="predicted"/>
<reference evidence="2 3" key="1">
    <citation type="journal article" date="2017" name="Front. Microbiol.">
        <title>Strong Genomic and Phenotypic Heterogeneity in the Aeromonas sobria Species Complex.</title>
        <authorList>
            <person name="Gauthier J."/>
            <person name="Vincent A.T."/>
            <person name="Charette S.J."/>
            <person name="Derome N."/>
        </authorList>
    </citation>
    <scope>NUCLEOTIDE SEQUENCE [LARGE SCALE GENOMIC DNA]</scope>
    <source>
        <strain evidence="2 3">JF2635</strain>
    </source>
</reference>
<evidence type="ECO:0000313" key="2">
    <source>
        <dbReference type="EMBL" id="PKQ77062.1"/>
    </source>
</evidence>
<dbReference type="EMBL" id="LJZX01000040">
    <property type="protein sequence ID" value="PKQ77062.1"/>
    <property type="molecule type" value="Genomic_DNA"/>
</dbReference>
<keyword evidence="1" id="KW-0732">Signal</keyword>
<name>A0A2N3IWM7_AERSO</name>
<evidence type="ECO:0000313" key="3">
    <source>
        <dbReference type="Proteomes" id="UP000233526"/>
    </source>
</evidence>